<name>A0A433MTU1_9BURK</name>
<dbReference type="OrthoDB" id="273342at2"/>
<dbReference type="SUPFAM" id="SSF49265">
    <property type="entry name" value="Fibronectin type III"/>
    <property type="match status" value="1"/>
</dbReference>
<sequence length="1060" mass="112714">MSADTGAASPITAKTLDTLIFGDTKDESSHSFSAGFFAPQATVDPIPTELSASVASDVVAGQFGLKGRRMLPRTPNPDYYGGELSFKMAVDPARVNHFTIKTFGSDPSSSWMVLNVEGLEVGWRHDYLATDEMILHQDNGWYNGAFVYRTVRLPFHLTRGKSTVTIRLRSIGTINYYAGGIYDQYQSRMKAPTVPVYAAYTHTGAQLDISGERQGTLIGGPARAAESGTTAVDKWKTDANSLITRLLASSVTDLSNDNVQLLAQSYDVAWSTGYQNPAVLTSVRDSFDAMVKAYAGSPTTYFDGFGTNGWGGYLGPVGEAARLLAVRLAADLDAQVDYGGSIGVTTRRSAWAAALRASVDYGRVHRLTVSNQAMWVAWRIYLGNRALLTLEPGSALKESEAKRYLHEAAGISPWLGNDKAGGGDTPVRGDPPYGPNWFMTTSDGTTKEDCLVGGDYGEQGSEIMQWAVSTNDAALKAQAIKMLRARAALRYPALDEKGRKTFIVTEPIGCRNPYEIGWHIAYLGRGTVSDLLVASLGPEVVGRDLVGYVQQAVADGQFMSRMTVSSNMMGWTEGLRMPDLYAKFASLGPTGVNLPMGSDQPDFAWADRDNMAIAAKHGEERFWAVLNWRGAIAMNRLARVFVTKPSAAFTGDVEIDDVQYTPAGSNYLATAKVEGYDPLTPPDNPVNANNGQFFPVAMRPDLSTPPVNSRDGGRADAYTLRYGRWLVALNAHPSRSYSPKLPAGFKSAVDLASGKTYSGTVTLAPRSYAVFYFDATTPVTLDAGNPLSVVALGGNESAKLSWAASAGATSYSVARSNSPDGPFTVIAKDLTTTSFTDTSVAAGKYYYKVIAHAVAGDSGSASPPTAVTVAAAALPAPWLASDIGAVGTPGSSKFANGIFTIQASGWDISQRADSFHAALAPVMGDAVLTARVLSQQNVNGWAKAGVMFRQSLSASSAFAGVFVTPSNGIQFVTRASDGVTALVAGTLKGAENGAGSWVRLARSGDTFTAFTSIDGRQWTKVGIVSLKNSPSLLYAAIASDSNKDPELSTTTLDQVVLAQP</sequence>
<dbReference type="AlphaFoldDB" id="A0A433MTU1"/>
<evidence type="ECO:0000259" key="1">
    <source>
        <dbReference type="PROSITE" id="PS50853"/>
    </source>
</evidence>
<gene>
    <name evidence="2" type="ORF">EJP67_29770</name>
</gene>
<dbReference type="Proteomes" id="UP000281118">
    <property type="component" value="Unassembled WGS sequence"/>
</dbReference>
<feature type="domain" description="Fibronectin type-III" evidence="1">
    <location>
        <begin position="783"/>
        <end position="872"/>
    </location>
</feature>
<dbReference type="InterPro" id="IPR003961">
    <property type="entry name" value="FN3_dom"/>
</dbReference>
<organism evidence="2 3">
    <name type="scientific">Variovorax guangxiensis</name>
    <dbReference type="NCBI Taxonomy" id="1775474"/>
    <lineage>
        <taxon>Bacteria</taxon>
        <taxon>Pseudomonadati</taxon>
        <taxon>Pseudomonadota</taxon>
        <taxon>Betaproteobacteria</taxon>
        <taxon>Burkholderiales</taxon>
        <taxon>Comamonadaceae</taxon>
        <taxon>Variovorax</taxon>
    </lineage>
</organism>
<dbReference type="InterPro" id="IPR013783">
    <property type="entry name" value="Ig-like_fold"/>
</dbReference>
<dbReference type="InterPro" id="IPR036116">
    <property type="entry name" value="FN3_sf"/>
</dbReference>
<proteinExistence type="predicted"/>
<dbReference type="Gene3D" id="2.60.40.10">
    <property type="entry name" value="Immunoglobulins"/>
    <property type="match status" value="1"/>
</dbReference>
<dbReference type="Gene3D" id="2.60.120.200">
    <property type="match status" value="1"/>
</dbReference>
<dbReference type="EMBL" id="RXFT01000019">
    <property type="protein sequence ID" value="RUR71240.1"/>
    <property type="molecule type" value="Genomic_DNA"/>
</dbReference>
<accession>A0A433MTU1</accession>
<evidence type="ECO:0000313" key="3">
    <source>
        <dbReference type="Proteomes" id="UP000281118"/>
    </source>
</evidence>
<dbReference type="RefSeq" id="WP_126025323.1">
    <property type="nucleotide sequence ID" value="NZ_RXFT01000019.1"/>
</dbReference>
<comment type="caution">
    <text evidence="2">The sequence shown here is derived from an EMBL/GenBank/DDBJ whole genome shotgun (WGS) entry which is preliminary data.</text>
</comment>
<dbReference type="PROSITE" id="PS50853">
    <property type="entry name" value="FN3"/>
    <property type="match status" value="1"/>
</dbReference>
<evidence type="ECO:0000313" key="2">
    <source>
        <dbReference type="EMBL" id="RUR71240.1"/>
    </source>
</evidence>
<protein>
    <recommendedName>
        <fullName evidence="1">Fibronectin type-III domain-containing protein</fullName>
    </recommendedName>
</protein>
<reference evidence="2 3" key="1">
    <citation type="submission" date="2018-12" db="EMBL/GenBank/DDBJ databases">
        <title>The genome sequences of Variovorax guangxiensis DSM 27352.</title>
        <authorList>
            <person name="Gao J."/>
            <person name="Sun J."/>
        </authorList>
    </citation>
    <scope>NUCLEOTIDE SEQUENCE [LARGE SCALE GENOMIC DNA]</scope>
    <source>
        <strain evidence="2 3">DSM 27352</strain>
    </source>
</reference>